<accession>A0A927U7I4</accession>
<evidence type="ECO:0000313" key="4">
    <source>
        <dbReference type="Proteomes" id="UP000766246"/>
    </source>
</evidence>
<keyword evidence="1" id="KW-0808">Transferase</keyword>
<evidence type="ECO:0000256" key="1">
    <source>
        <dbReference type="ARBA" id="ARBA00022679"/>
    </source>
</evidence>
<dbReference type="Gene3D" id="3.90.550.10">
    <property type="entry name" value="Spore Coat Polysaccharide Biosynthesis Protein SpsA, Chain A"/>
    <property type="match status" value="1"/>
</dbReference>
<dbReference type="SUPFAM" id="SSF53448">
    <property type="entry name" value="Nucleotide-diphospho-sugar transferases"/>
    <property type="match status" value="1"/>
</dbReference>
<dbReference type="Proteomes" id="UP000766246">
    <property type="component" value="Unassembled WGS sequence"/>
</dbReference>
<dbReference type="Pfam" id="PF01128">
    <property type="entry name" value="IspD"/>
    <property type="match status" value="1"/>
</dbReference>
<evidence type="ECO:0000313" key="3">
    <source>
        <dbReference type="EMBL" id="MBE5918502.1"/>
    </source>
</evidence>
<dbReference type="InterPro" id="IPR034683">
    <property type="entry name" value="IspD/TarI"/>
</dbReference>
<sequence>MNIAIVLSGGIGSRMGLDVPKQYVEVAGMPIICYSLKTLDASNRIDAIWIVAADEWLPQIKEWVDKYGISGKICGYSKPGENRQLSIYNALMDINKSASAGNYVFIHDAARPLLTAAMIEESIDGMEGYDGVIPVLTMKDTVYLSHDGKQIDSLLNRSEIYAGQAPETFVFGKYLEANRALFDSGAIKKINGSTEPAIMSGMKMHMILGDERNIKITTKADLVRFQEMIKE</sequence>
<reference evidence="3" key="1">
    <citation type="submission" date="2019-04" db="EMBL/GenBank/DDBJ databases">
        <title>Evolution of Biomass-Degrading Anaerobic Consortia Revealed by Metagenomics.</title>
        <authorList>
            <person name="Peng X."/>
        </authorList>
    </citation>
    <scope>NUCLEOTIDE SEQUENCE</scope>
    <source>
        <strain evidence="3">SIG311</strain>
    </source>
</reference>
<organism evidence="3 4">
    <name type="scientific">Pseudobutyrivibrio ruminis</name>
    <dbReference type="NCBI Taxonomy" id="46206"/>
    <lineage>
        <taxon>Bacteria</taxon>
        <taxon>Bacillati</taxon>
        <taxon>Bacillota</taxon>
        <taxon>Clostridia</taxon>
        <taxon>Lachnospirales</taxon>
        <taxon>Lachnospiraceae</taxon>
        <taxon>Pseudobutyrivibrio</taxon>
    </lineage>
</organism>
<dbReference type="PANTHER" id="PTHR43015:SF1">
    <property type="entry name" value="D-RIBITOL-5-PHOSPHATE CYTIDYLYLTRANSFERASE"/>
    <property type="match status" value="1"/>
</dbReference>
<keyword evidence="2 3" id="KW-0548">Nucleotidyltransferase</keyword>
<dbReference type="PANTHER" id="PTHR43015">
    <property type="entry name" value="D-RIBITOL-5-PHOSPHATE CYTIDYLYLTRANSFERASE"/>
    <property type="match status" value="1"/>
</dbReference>
<protein>
    <submittedName>
        <fullName evidence="3">2-C-methyl-D-erythritol 4-phosphate cytidylyltransferase</fullName>
    </submittedName>
</protein>
<evidence type="ECO:0000256" key="2">
    <source>
        <dbReference type="ARBA" id="ARBA00022695"/>
    </source>
</evidence>
<dbReference type="EMBL" id="SVER01000003">
    <property type="protein sequence ID" value="MBE5918502.1"/>
    <property type="molecule type" value="Genomic_DNA"/>
</dbReference>
<gene>
    <name evidence="3" type="ORF">E7272_01540</name>
</gene>
<dbReference type="AlphaFoldDB" id="A0A927U7I4"/>
<comment type="caution">
    <text evidence="3">The sequence shown here is derived from an EMBL/GenBank/DDBJ whole genome shotgun (WGS) entry which is preliminary data.</text>
</comment>
<dbReference type="InterPro" id="IPR029044">
    <property type="entry name" value="Nucleotide-diphossugar_trans"/>
</dbReference>
<dbReference type="GO" id="GO:0005829">
    <property type="term" value="C:cytosol"/>
    <property type="evidence" value="ECO:0007669"/>
    <property type="project" value="TreeGrafter"/>
</dbReference>
<dbReference type="CDD" id="cd02516">
    <property type="entry name" value="CDP-ME_synthetase"/>
    <property type="match status" value="1"/>
</dbReference>
<dbReference type="GO" id="GO:0070567">
    <property type="term" value="F:cytidylyltransferase activity"/>
    <property type="evidence" value="ECO:0007669"/>
    <property type="project" value="InterPro"/>
</dbReference>
<proteinExistence type="predicted"/>
<name>A0A927U7I4_9FIRM</name>